<dbReference type="EMBL" id="CP020472">
    <property type="protein sequence ID" value="ARD21139.1"/>
    <property type="molecule type" value="Genomic_DNA"/>
</dbReference>
<dbReference type="InterPro" id="IPR051396">
    <property type="entry name" value="Bact_Antivir_Def_Nuclease"/>
</dbReference>
<dbReference type="Gene3D" id="3.40.50.300">
    <property type="entry name" value="P-loop containing nucleotide triphosphate hydrolases"/>
    <property type="match status" value="1"/>
</dbReference>
<dbReference type="RefSeq" id="WP_080914953.1">
    <property type="nucleotide sequence ID" value="NZ_CP020472.1"/>
</dbReference>
<dbReference type="InterPro" id="IPR041685">
    <property type="entry name" value="AAA_GajA/Old/RecF-like"/>
</dbReference>
<dbReference type="Pfam" id="PF13175">
    <property type="entry name" value="AAA_15"/>
    <property type="match status" value="1"/>
</dbReference>
<keyword evidence="3" id="KW-1185">Reference proteome</keyword>
<gene>
    <name evidence="2" type="ORF">SJ2017_0803</name>
</gene>
<protein>
    <recommendedName>
        <fullName evidence="1">Endonuclease GajA/Old nuclease/RecF-like AAA domain-containing protein</fullName>
    </recommendedName>
</protein>
<evidence type="ECO:0000313" key="2">
    <source>
        <dbReference type="EMBL" id="ARD21139.1"/>
    </source>
</evidence>
<evidence type="ECO:0000313" key="3">
    <source>
        <dbReference type="Proteomes" id="UP000191820"/>
    </source>
</evidence>
<sequence length="513" mass="58182">MIIDSMHVEKFRGFQNIEFDLGKQVTLIAGQNGTQKSTLLGMLTQTFSIGKTHSFHGQSPLSGGSFRSSFSDKFRLSPKFDEPREHEWTLTLSGSNDKFTIESIPRTNATSHLRFWRKGNRKVGSGYIQLPVIFLSLKRLLPNAEESGFDEDPSTTLSDDEIVFYKKWYQSILISDDKLEKIDYLKSKNKETAGVTSDHYDWRSNSAGQDNVGKILLAIISFKRLKDSFLDEYKGGILAIDEIDAALYSGAQLKLLEALMNFSSKLNIQIIATTHSMPMIEKAIETSKAKGREKSTKVIYLKKSDGVVTLEKDLNAEKIKNHLDVSLGKVIKLSIDVFAEDEECRDFSRACLGRKFKGLNYVNCSLGCENLIQLAKQKIPTFLYPNSVVVVDGDVAPNKIANFKNYITLPGLDSPEKVLSTFLSGLNDADSFWTVKNPAYSKQICFRDYTFEDIQSDRTKAKKWYNDQKATGVWGNGASELYKRYFKEHPKEKENYIEKFKSIYDEVVKRKGF</sequence>
<proteinExistence type="predicted"/>
<dbReference type="SUPFAM" id="SSF52540">
    <property type="entry name" value="P-loop containing nucleoside triphosphate hydrolases"/>
    <property type="match status" value="1"/>
</dbReference>
<organism evidence="2 3">
    <name type="scientific">Shewanella japonica</name>
    <dbReference type="NCBI Taxonomy" id="93973"/>
    <lineage>
        <taxon>Bacteria</taxon>
        <taxon>Pseudomonadati</taxon>
        <taxon>Pseudomonadota</taxon>
        <taxon>Gammaproteobacteria</taxon>
        <taxon>Alteromonadales</taxon>
        <taxon>Shewanellaceae</taxon>
        <taxon>Shewanella</taxon>
    </lineage>
</organism>
<feature type="domain" description="Endonuclease GajA/Old nuclease/RecF-like AAA" evidence="1">
    <location>
        <begin position="177"/>
        <end position="280"/>
    </location>
</feature>
<accession>A0ABM6JII5</accession>
<evidence type="ECO:0000259" key="1">
    <source>
        <dbReference type="Pfam" id="PF13175"/>
    </source>
</evidence>
<dbReference type="PANTHER" id="PTHR43581:SF4">
    <property type="entry name" value="ATP_GTP PHOSPHATASE"/>
    <property type="match status" value="1"/>
</dbReference>
<dbReference type="PANTHER" id="PTHR43581">
    <property type="entry name" value="ATP/GTP PHOSPHATASE"/>
    <property type="match status" value="1"/>
</dbReference>
<name>A0ABM6JII5_9GAMM</name>
<dbReference type="Proteomes" id="UP000191820">
    <property type="component" value="Chromosome"/>
</dbReference>
<reference evidence="2 3" key="1">
    <citation type="submission" date="2017-03" db="EMBL/GenBank/DDBJ databases">
        <title>Genome sequencing of Shewanella japonica KCTC 22435.</title>
        <authorList>
            <person name="Kim K.M."/>
        </authorList>
    </citation>
    <scope>NUCLEOTIDE SEQUENCE [LARGE SCALE GENOMIC DNA]</scope>
    <source>
        <strain evidence="2 3">KCTC 22435</strain>
    </source>
</reference>
<dbReference type="InterPro" id="IPR027417">
    <property type="entry name" value="P-loop_NTPase"/>
</dbReference>